<proteinExistence type="predicted"/>
<comment type="caution">
    <text evidence="1">The sequence shown here is derived from an EMBL/GenBank/DDBJ whole genome shotgun (WGS) entry which is preliminary data.</text>
</comment>
<gene>
    <name evidence="1" type="ORF">R3P94_22315</name>
</gene>
<dbReference type="RefSeq" id="WP_317505692.1">
    <property type="nucleotide sequence ID" value="NZ_JAWLKI010000040.1"/>
</dbReference>
<evidence type="ECO:0000313" key="2">
    <source>
        <dbReference type="Proteomes" id="UP001185779"/>
    </source>
</evidence>
<name>A0ABU4DKR0_9ACTN</name>
<accession>A0ABU4DKR0</accession>
<reference evidence="1 2" key="1">
    <citation type="submission" date="2023-10" db="EMBL/GenBank/DDBJ databases">
        <title>Development of a sustainable strategy for remediation of hydrocarbon-contaminated territories based on the waste exchange concept.</title>
        <authorList>
            <person name="Krivoruchko A."/>
        </authorList>
    </citation>
    <scope>NUCLEOTIDE SEQUENCE [LARGE SCALE GENOMIC DNA]</scope>
    <source>
        <strain evidence="1 2">IEGM 1266</strain>
    </source>
</reference>
<dbReference type="Proteomes" id="UP001185779">
    <property type="component" value="Unassembled WGS sequence"/>
</dbReference>
<dbReference type="Pfam" id="PF13365">
    <property type="entry name" value="Trypsin_2"/>
    <property type="match status" value="1"/>
</dbReference>
<keyword evidence="2" id="KW-1185">Reference proteome</keyword>
<sequence>MTANPQTNVSETTTVRRAVITMWLVLIGAAATLIPAPAHGVPVHAAAPGAGTVRLGSVMEWGCSYFAAGKDATGREVVITAGHCAPRRLGAAAYFDNARGGHLVAQHYVPGGLDYAAIRLDRGSRVLPPLPVAHPPRPGATVCKLGRMTGRTCGTVTRVGADTFTVAGMRMLLGDSGSPALNAAGHVVGLVSSGDHQALGAGAEMKFLGAMTGVSAPVPVIFARTDKVARELHATIGLRQ</sequence>
<dbReference type="InterPro" id="IPR043504">
    <property type="entry name" value="Peptidase_S1_PA_chymotrypsin"/>
</dbReference>
<dbReference type="EMBL" id="JAWLKI010000040">
    <property type="protein sequence ID" value="MDV6310001.1"/>
    <property type="molecule type" value="Genomic_DNA"/>
</dbReference>
<dbReference type="SUPFAM" id="SSF50494">
    <property type="entry name" value="Trypsin-like serine proteases"/>
    <property type="match status" value="1"/>
</dbReference>
<dbReference type="InterPro" id="IPR009003">
    <property type="entry name" value="Peptidase_S1_PA"/>
</dbReference>
<evidence type="ECO:0000313" key="1">
    <source>
        <dbReference type="EMBL" id="MDV6310001.1"/>
    </source>
</evidence>
<dbReference type="Gene3D" id="2.40.10.10">
    <property type="entry name" value="Trypsin-like serine proteases"/>
    <property type="match status" value="2"/>
</dbReference>
<organism evidence="1 2">
    <name type="scientific">Gordonia amicalis</name>
    <dbReference type="NCBI Taxonomy" id="89053"/>
    <lineage>
        <taxon>Bacteria</taxon>
        <taxon>Bacillati</taxon>
        <taxon>Actinomycetota</taxon>
        <taxon>Actinomycetes</taxon>
        <taxon>Mycobacteriales</taxon>
        <taxon>Gordoniaceae</taxon>
        <taxon>Gordonia</taxon>
    </lineage>
</organism>
<protein>
    <submittedName>
        <fullName evidence="1">Trypsin-like peptidase domain-containing protein</fullName>
    </submittedName>
</protein>